<dbReference type="PROSITE" id="PS51257">
    <property type="entry name" value="PROKAR_LIPOPROTEIN"/>
    <property type="match status" value="1"/>
</dbReference>
<dbReference type="OrthoDB" id="9770517at2"/>
<organism evidence="1 2">
    <name type="scientific">Pseudobacteriovorax antillogorgiicola</name>
    <dbReference type="NCBI Taxonomy" id="1513793"/>
    <lineage>
        <taxon>Bacteria</taxon>
        <taxon>Pseudomonadati</taxon>
        <taxon>Bdellovibrionota</taxon>
        <taxon>Oligoflexia</taxon>
        <taxon>Oligoflexales</taxon>
        <taxon>Pseudobacteriovoracaceae</taxon>
        <taxon>Pseudobacteriovorax</taxon>
    </lineage>
</organism>
<dbReference type="Proteomes" id="UP000192907">
    <property type="component" value="Unassembled WGS sequence"/>
</dbReference>
<protein>
    <submittedName>
        <fullName evidence="1">Uncharacterized protein</fullName>
    </submittedName>
</protein>
<accession>A0A1Y6BHS2</accession>
<dbReference type="AlphaFoldDB" id="A0A1Y6BHS2"/>
<reference evidence="2" key="1">
    <citation type="submission" date="2017-04" db="EMBL/GenBank/DDBJ databases">
        <authorList>
            <person name="Varghese N."/>
            <person name="Submissions S."/>
        </authorList>
    </citation>
    <scope>NUCLEOTIDE SEQUENCE [LARGE SCALE GENOMIC DNA]</scope>
    <source>
        <strain evidence="2">RKEM611</strain>
    </source>
</reference>
<dbReference type="EMBL" id="FWZT01000005">
    <property type="protein sequence ID" value="SMF12176.1"/>
    <property type="molecule type" value="Genomic_DNA"/>
</dbReference>
<dbReference type="Gene3D" id="1.20.1600.10">
    <property type="entry name" value="Outer membrane efflux proteins (OEP)"/>
    <property type="match status" value="1"/>
</dbReference>
<sequence>MLQLRSFHSLRTNLAAVTLLAQACSSQWKEQLKTPVAIPMQFSQSGSVTTQGPWWGVFEDDQLKGLMAQGMAGNLGLKAAQECLKAARAIAGWDMICLWLV</sequence>
<dbReference type="STRING" id="1513793.SAMN06296036_105141"/>
<name>A0A1Y6BHS2_9BACT</name>
<dbReference type="RefSeq" id="WP_132317419.1">
    <property type="nucleotide sequence ID" value="NZ_FWZT01000005.1"/>
</dbReference>
<evidence type="ECO:0000313" key="1">
    <source>
        <dbReference type="EMBL" id="SMF12176.1"/>
    </source>
</evidence>
<evidence type="ECO:0000313" key="2">
    <source>
        <dbReference type="Proteomes" id="UP000192907"/>
    </source>
</evidence>
<gene>
    <name evidence="1" type="ORF">SAMN06296036_105141</name>
</gene>
<keyword evidence="2" id="KW-1185">Reference proteome</keyword>
<proteinExistence type="predicted"/>
<dbReference type="SUPFAM" id="SSF56954">
    <property type="entry name" value="Outer membrane efflux proteins (OEP)"/>
    <property type="match status" value="1"/>
</dbReference>